<feature type="region of interest" description="Disordered" evidence="1">
    <location>
        <begin position="294"/>
        <end position="331"/>
    </location>
</feature>
<organism evidence="3 4">
    <name type="scientific">Thalassiosira oceanica</name>
    <name type="common">Marine diatom</name>
    <dbReference type="NCBI Taxonomy" id="159749"/>
    <lineage>
        <taxon>Eukaryota</taxon>
        <taxon>Sar</taxon>
        <taxon>Stramenopiles</taxon>
        <taxon>Ochrophyta</taxon>
        <taxon>Bacillariophyta</taxon>
        <taxon>Coscinodiscophyceae</taxon>
        <taxon>Thalassiosirophycidae</taxon>
        <taxon>Thalassiosirales</taxon>
        <taxon>Thalassiosiraceae</taxon>
        <taxon>Thalassiosira</taxon>
    </lineage>
</organism>
<name>K0R9Q8_THAOC</name>
<evidence type="ECO:0000256" key="1">
    <source>
        <dbReference type="SAM" id="MobiDB-lite"/>
    </source>
</evidence>
<dbReference type="InterPro" id="IPR036188">
    <property type="entry name" value="FAD/NAD-bd_sf"/>
</dbReference>
<gene>
    <name evidence="3" type="ORF">THAOC_35732</name>
</gene>
<dbReference type="EMBL" id="AGNL01048367">
    <property type="protein sequence ID" value="EJK45646.1"/>
    <property type="molecule type" value="Genomic_DNA"/>
</dbReference>
<dbReference type="InterPro" id="IPR052745">
    <property type="entry name" value="G3P_Oxidase/Oxidoreductase"/>
</dbReference>
<dbReference type="SUPFAM" id="SSF51905">
    <property type="entry name" value="FAD/NAD(P)-binding domain"/>
    <property type="match status" value="1"/>
</dbReference>
<dbReference type="Gene3D" id="3.30.9.10">
    <property type="entry name" value="D-Amino Acid Oxidase, subunit A, domain 2"/>
    <property type="match status" value="1"/>
</dbReference>
<feature type="non-terminal residue" evidence="3">
    <location>
        <position position="395"/>
    </location>
</feature>
<evidence type="ECO:0000313" key="3">
    <source>
        <dbReference type="EMBL" id="EJK45646.1"/>
    </source>
</evidence>
<comment type="caution">
    <text evidence="3">The sequence shown here is derived from an EMBL/GenBank/DDBJ whole genome shotgun (WGS) entry which is preliminary data.</text>
</comment>
<dbReference type="Pfam" id="PF01266">
    <property type="entry name" value="DAO"/>
    <property type="match status" value="1"/>
</dbReference>
<feature type="domain" description="FAD dependent oxidoreductase" evidence="2">
    <location>
        <begin position="196"/>
        <end position="376"/>
    </location>
</feature>
<dbReference type="AlphaFoldDB" id="K0R9Q8"/>
<proteinExistence type="predicted"/>
<dbReference type="InterPro" id="IPR006076">
    <property type="entry name" value="FAD-dep_OxRdtase"/>
</dbReference>
<dbReference type="Gene3D" id="3.50.50.60">
    <property type="entry name" value="FAD/NAD(P)-binding domain"/>
    <property type="match status" value="1"/>
</dbReference>
<dbReference type="eggNOG" id="KOG2665">
    <property type="taxonomic scope" value="Eukaryota"/>
</dbReference>
<dbReference type="OrthoDB" id="498204at2759"/>
<evidence type="ECO:0000313" key="4">
    <source>
        <dbReference type="Proteomes" id="UP000266841"/>
    </source>
</evidence>
<dbReference type="PANTHER" id="PTHR42720:SF1">
    <property type="entry name" value="GLYCEROL 3-PHOSPHATE OXIDASE"/>
    <property type="match status" value="1"/>
</dbReference>
<reference evidence="3 4" key="1">
    <citation type="journal article" date="2012" name="Genome Biol.">
        <title>Genome and low-iron response of an oceanic diatom adapted to chronic iron limitation.</title>
        <authorList>
            <person name="Lommer M."/>
            <person name="Specht M."/>
            <person name="Roy A.S."/>
            <person name="Kraemer L."/>
            <person name="Andreson R."/>
            <person name="Gutowska M.A."/>
            <person name="Wolf J."/>
            <person name="Bergner S.V."/>
            <person name="Schilhabel M.B."/>
            <person name="Klostermeier U.C."/>
            <person name="Beiko R.G."/>
            <person name="Rosenstiel P."/>
            <person name="Hippler M."/>
            <person name="Laroche J."/>
        </authorList>
    </citation>
    <scope>NUCLEOTIDE SEQUENCE [LARGE SCALE GENOMIC DNA]</scope>
    <source>
        <strain evidence="3 4">CCMP1005</strain>
    </source>
</reference>
<sequence>MKRQRSVRGDNTGFEIQPFSNGDLHAADSQVNSKYVQIGVGTLTDSLSPNIHRSMAIASIIRFACFRLLSDHSLFNRVLPEGLLWQGLYKPCIGGPKVAEKCILDQNRPLVPILESAEAVDPGIADDFGLEVEHRSTLHNYTGRRTPPITMARLMGRAVRRISGEPPTPPSRAAQDAMVEGDLHRWSKERQAMIHDVVIIGGGVLGLSILRSSLLAGHAAVLLERNADLCDGASGRNSGVVCTGVDAVAGTLERALIRDSISRVRGFCEEHNVPTRECGSLVCLWPWDEQGNKAKGEAADDSVGSADEDGSRERLKGVLAESHGTGDSDARFVSPREVSELEPSLSTACRGAVHIPGEIVVDPWLFPVALAAHAREVAAASGIEGDVIRCGVEAD</sequence>
<evidence type="ECO:0000259" key="2">
    <source>
        <dbReference type="Pfam" id="PF01266"/>
    </source>
</evidence>
<protein>
    <recommendedName>
        <fullName evidence="2">FAD dependent oxidoreductase domain-containing protein</fullName>
    </recommendedName>
</protein>
<keyword evidence="4" id="KW-1185">Reference proteome</keyword>
<dbReference type="PANTHER" id="PTHR42720">
    <property type="entry name" value="GLYCEROL-3-PHOSPHATE DEHYDROGENASE"/>
    <property type="match status" value="1"/>
</dbReference>
<accession>K0R9Q8</accession>
<dbReference type="Proteomes" id="UP000266841">
    <property type="component" value="Unassembled WGS sequence"/>
</dbReference>